<dbReference type="GO" id="GO:0003723">
    <property type="term" value="F:RNA binding"/>
    <property type="evidence" value="ECO:0007669"/>
    <property type="project" value="UniProtKB-UniRule"/>
</dbReference>
<evidence type="ECO:0000256" key="1">
    <source>
        <dbReference type="ARBA" id="ARBA00022490"/>
    </source>
</evidence>
<dbReference type="GO" id="GO:0070929">
    <property type="term" value="P:trans-translation"/>
    <property type="evidence" value="ECO:0007669"/>
    <property type="project" value="UniProtKB-UniRule"/>
</dbReference>
<dbReference type="Proteomes" id="UP000176633">
    <property type="component" value="Unassembled WGS sequence"/>
</dbReference>
<dbReference type="PANTHER" id="PTHR30308:SF2">
    <property type="entry name" value="SSRA-BINDING PROTEIN"/>
    <property type="match status" value="1"/>
</dbReference>
<dbReference type="HAMAP" id="MF_00023">
    <property type="entry name" value="SmpB"/>
    <property type="match status" value="1"/>
</dbReference>
<dbReference type="PROSITE" id="PS01317">
    <property type="entry name" value="SSRP"/>
    <property type="match status" value="1"/>
</dbReference>
<organism evidence="4 5">
    <name type="scientific">Candidatus Jorgensenbacteria bacterium RIFCSPLOWO2_12_FULL_42_11</name>
    <dbReference type="NCBI Taxonomy" id="1798473"/>
    <lineage>
        <taxon>Bacteria</taxon>
        <taxon>Candidatus Joergenseniibacteriota</taxon>
    </lineage>
</organism>
<comment type="caution">
    <text evidence="4">The sequence shown here is derived from an EMBL/GenBank/DDBJ whole genome shotgun (WGS) entry which is preliminary data.</text>
</comment>
<reference evidence="4 5" key="1">
    <citation type="journal article" date="2016" name="Nat. Commun.">
        <title>Thousands of microbial genomes shed light on interconnected biogeochemical processes in an aquifer system.</title>
        <authorList>
            <person name="Anantharaman K."/>
            <person name="Brown C.T."/>
            <person name="Hug L.A."/>
            <person name="Sharon I."/>
            <person name="Castelle C.J."/>
            <person name="Probst A.J."/>
            <person name="Thomas B.C."/>
            <person name="Singh A."/>
            <person name="Wilkins M.J."/>
            <person name="Karaoz U."/>
            <person name="Brodie E.L."/>
            <person name="Williams K.H."/>
            <person name="Hubbard S.S."/>
            <person name="Banfield J.F."/>
        </authorList>
    </citation>
    <scope>NUCLEOTIDE SEQUENCE [LARGE SCALE GENOMIC DNA]</scope>
</reference>
<sequence length="146" mass="16987">MDISTNKRAYFDYQILETYETGIELKGFEVKAIKTGHLNLAGSYAIIKNNQLWLLNADIPAYQPKNTPLDYDSKRTRRLLLKTSEINNLADRVKAKGLTLTPLKVYTKNNLIKIEIGLAKSRKKYDKREFVKKREAQRQIQERLRG</sequence>
<dbReference type="Gene3D" id="2.40.280.10">
    <property type="match status" value="1"/>
</dbReference>
<dbReference type="EMBL" id="MFKM01000033">
    <property type="protein sequence ID" value="OGG42883.1"/>
    <property type="molecule type" value="Genomic_DNA"/>
</dbReference>
<keyword evidence="2 3" id="KW-0694">RNA-binding</keyword>
<evidence type="ECO:0000256" key="2">
    <source>
        <dbReference type="ARBA" id="ARBA00022884"/>
    </source>
</evidence>
<dbReference type="CDD" id="cd09294">
    <property type="entry name" value="SmpB"/>
    <property type="match status" value="1"/>
</dbReference>
<accession>A0A1F6C1E3</accession>
<keyword evidence="1 3" id="KW-0963">Cytoplasm</keyword>
<comment type="function">
    <text evidence="3">Required for rescue of stalled ribosomes mediated by trans-translation. Binds to transfer-messenger RNA (tmRNA), required for stable association of tmRNA with ribosomes. tmRNA and SmpB together mimic tRNA shape, replacing the anticodon stem-loop with SmpB. tmRNA is encoded by the ssrA gene; the 2 termini fold to resemble tRNA(Ala) and it encodes a 'tag peptide', a short internal open reading frame. During trans-translation Ala-aminoacylated tmRNA acts like a tRNA, entering the A-site of stalled ribosomes, displacing the stalled mRNA. The ribosome then switches to translate the ORF on the tmRNA; the nascent peptide is terminated with the 'tag peptide' encoded by the tmRNA and targeted for degradation. The ribosome is freed to recommence translation, which seems to be the essential function of trans-translation.</text>
</comment>
<dbReference type="GO" id="GO:0070930">
    <property type="term" value="P:trans-translation-dependent protein tagging"/>
    <property type="evidence" value="ECO:0007669"/>
    <property type="project" value="TreeGrafter"/>
</dbReference>
<dbReference type="Pfam" id="PF01668">
    <property type="entry name" value="SmpB"/>
    <property type="match status" value="1"/>
</dbReference>
<comment type="subcellular location">
    <subcellularLocation>
        <location evidence="3">Cytoplasm</location>
    </subcellularLocation>
    <text evidence="3">The tmRNA-SmpB complex associates with stalled 70S ribosomes.</text>
</comment>
<dbReference type="NCBIfam" id="NF003843">
    <property type="entry name" value="PRK05422.1"/>
    <property type="match status" value="1"/>
</dbReference>
<dbReference type="GO" id="GO:0005829">
    <property type="term" value="C:cytosol"/>
    <property type="evidence" value="ECO:0007669"/>
    <property type="project" value="TreeGrafter"/>
</dbReference>
<evidence type="ECO:0000256" key="3">
    <source>
        <dbReference type="HAMAP-Rule" id="MF_00023"/>
    </source>
</evidence>
<protein>
    <recommendedName>
        <fullName evidence="3">SsrA-binding protein</fullName>
    </recommendedName>
    <alternativeName>
        <fullName evidence="3">Small protein B</fullName>
    </alternativeName>
</protein>
<name>A0A1F6C1E3_9BACT</name>
<dbReference type="PANTHER" id="PTHR30308">
    <property type="entry name" value="TMRNA-BINDING COMPONENT OF TRANS-TRANSLATION TAGGING COMPLEX"/>
    <property type="match status" value="1"/>
</dbReference>
<dbReference type="STRING" id="1798473.A3G50_00605"/>
<dbReference type="InterPro" id="IPR023620">
    <property type="entry name" value="SmpB"/>
</dbReference>
<evidence type="ECO:0000313" key="5">
    <source>
        <dbReference type="Proteomes" id="UP000176633"/>
    </source>
</evidence>
<dbReference type="AlphaFoldDB" id="A0A1F6C1E3"/>
<comment type="similarity">
    <text evidence="3">Belongs to the SmpB family.</text>
</comment>
<dbReference type="InterPro" id="IPR000037">
    <property type="entry name" value="SsrA-bd_prot"/>
</dbReference>
<dbReference type="SUPFAM" id="SSF74982">
    <property type="entry name" value="Small protein B (SmpB)"/>
    <property type="match status" value="1"/>
</dbReference>
<proteinExistence type="inferred from homology"/>
<dbReference type="InterPro" id="IPR020081">
    <property type="entry name" value="SsrA-bd_prot_CS"/>
</dbReference>
<dbReference type="NCBIfam" id="TIGR00086">
    <property type="entry name" value="smpB"/>
    <property type="match status" value="1"/>
</dbReference>
<evidence type="ECO:0000313" key="4">
    <source>
        <dbReference type="EMBL" id="OGG42883.1"/>
    </source>
</evidence>
<gene>
    <name evidence="3" type="primary">smpB</name>
    <name evidence="4" type="ORF">A3G50_00605</name>
</gene>